<sequence length="755" mass="83351">MSGWYLQPTFDSLTVVFITAVILIALLAIAPSFASSNERRRGLIALLRFGAILLLVLTMLRPTWLTTTTRPQTATLVVLFDVSQSMSIADSSSGETRYEAVKDALKGVQSELASLGENIEVAVYSFDSQADRLPVENGSVKFPAKADGRFTDIGSSLDDVLRQMAGKKLAGVLLLSDGAQRVFTPRVELQRAARDLARLDVPLHTITFGQAIDPSQARDVAVKTLPDQFTVFVKNELVVQAAIHIQGMANRPVPVQLILENEKGEATVIDTKRIQSTKDQETLDVGFRYTPQTPGQYKLTVAVEPQEGELITKNNRLDAYLNVLSGGLKVLYLEGRVLDRFEQKFLRRAIATSADMQIDFQWIDRRRRSEWPVDLTKQIEEGKYDVFLIGDLDSSALSDETLALLAKEVEEGKGLMMQGGFHTFGAGRYQRTPLADVLPITINRFEGQDFDAPVREDLHVAGPLSLRPTKPHYLTTIAVLTENENAWKSLPPMHGANHFEGIKPRAQVLIESDSNAPILVAGEYGLGRVLAFAVDGTWQWATFGKADLHKRFWRQCILWLAKKEELERRDVYVELPQRRFPPQSQFTFNAGARDAAGDVIADATFQASLIAPDGSKSNLRLSPGDEGVIGTVETGEAAGDYLIEVTALRDGKALGTGSGRFFVADQDLELADPSAKPTQMASLAAITSSAGGRAWAAEQLPELIEMVKKSPPETEVEVQTKWTWPESTRDAWINLILVVAILSGEWYLRKKWGMV</sequence>
<dbReference type="EMBL" id="PUHZ01000004">
    <property type="protein sequence ID" value="PQO47722.1"/>
    <property type="molecule type" value="Genomic_DNA"/>
</dbReference>
<dbReference type="Gene3D" id="3.40.50.410">
    <property type="entry name" value="von Willebrand factor, type A domain"/>
    <property type="match status" value="1"/>
</dbReference>
<accession>A0A2S8GTI1</accession>
<dbReference type="OrthoDB" id="9781333at2"/>
<gene>
    <name evidence="3" type="ORF">C5Y93_03445</name>
</gene>
<feature type="domain" description="VWFA" evidence="2">
    <location>
        <begin position="73"/>
        <end position="242"/>
    </location>
</feature>
<dbReference type="SUPFAM" id="SSF53300">
    <property type="entry name" value="vWA-like"/>
    <property type="match status" value="1"/>
</dbReference>
<reference evidence="3 4" key="1">
    <citation type="submission" date="2018-02" db="EMBL/GenBank/DDBJ databases">
        <title>Comparative genomes isolates from brazilian mangrove.</title>
        <authorList>
            <person name="Araujo J.E."/>
            <person name="Taketani R.G."/>
            <person name="Silva M.C.P."/>
            <person name="Loureco M.V."/>
            <person name="Andreote F.D."/>
        </authorList>
    </citation>
    <scope>NUCLEOTIDE SEQUENCE [LARGE SCALE GENOMIC DNA]</scope>
    <source>
        <strain evidence="3 4">Nap-Phe MGV</strain>
    </source>
</reference>
<keyword evidence="1" id="KW-0472">Membrane</keyword>
<dbReference type="InterPro" id="IPR029062">
    <property type="entry name" value="Class_I_gatase-like"/>
</dbReference>
<dbReference type="Gene3D" id="2.60.40.10">
    <property type="entry name" value="Immunoglobulins"/>
    <property type="match status" value="1"/>
</dbReference>
<evidence type="ECO:0000259" key="2">
    <source>
        <dbReference type="SMART" id="SM00327"/>
    </source>
</evidence>
<dbReference type="AlphaFoldDB" id="A0A2S8GTI1"/>
<evidence type="ECO:0000313" key="4">
    <source>
        <dbReference type="Proteomes" id="UP000237819"/>
    </source>
</evidence>
<dbReference type="Gene3D" id="3.40.50.880">
    <property type="match status" value="1"/>
</dbReference>
<dbReference type="Pfam" id="PF07090">
    <property type="entry name" value="GATase1_like"/>
    <property type="match status" value="1"/>
</dbReference>
<feature type="transmembrane region" description="Helical" evidence="1">
    <location>
        <begin position="12"/>
        <end position="30"/>
    </location>
</feature>
<dbReference type="RefSeq" id="WP_105333982.1">
    <property type="nucleotide sequence ID" value="NZ_PUHZ01000004.1"/>
</dbReference>
<dbReference type="Proteomes" id="UP000237819">
    <property type="component" value="Unassembled WGS sequence"/>
</dbReference>
<dbReference type="CDD" id="cd00198">
    <property type="entry name" value="vWFA"/>
    <property type="match status" value="1"/>
</dbReference>
<evidence type="ECO:0000313" key="3">
    <source>
        <dbReference type="EMBL" id="PQO47722.1"/>
    </source>
</evidence>
<keyword evidence="1" id="KW-0812">Transmembrane</keyword>
<dbReference type="InterPro" id="IPR002035">
    <property type="entry name" value="VWF_A"/>
</dbReference>
<evidence type="ECO:0000256" key="1">
    <source>
        <dbReference type="SAM" id="Phobius"/>
    </source>
</evidence>
<dbReference type="SUPFAM" id="SSF52317">
    <property type="entry name" value="Class I glutamine amidotransferase-like"/>
    <property type="match status" value="1"/>
</dbReference>
<keyword evidence="1" id="KW-1133">Transmembrane helix</keyword>
<dbReference type="SMART" id="SM00327">
    <property type="entry name" value="VWA"/>
    <property type="match status" value="1"/>
</dbReference>
<dbReference type="InterPro" id="IPR010768">
    <property type="entry name" value="GATase1-like"/>
</dbReference>
<comment type="caution">
    <text evidence="3">The sequence shown here is derived from an EMBL/GenBank/DDBJ whole genome shotgun (WGS) entry which is preliminary data.</text>
</comment>
<dbReference type="PANTHER" id="PTHR37947">
    <property type="entry name" value="BLL2462 PROTEIN"/>
    <property type="match status" value="1"/>
</dbReference>
<organism evidence="3 4">
    <name type="scientific">Blastopirellula marina</name>
    <dbReference type="NCBI Taxonomy" id="124"/>
    <lineage>
        <taxon>Bacteria</taxon>
        <taxon>Pseudomonadati</taxon>
        <taxon>Planctomycetota</taxon>
        <taxon>Planctomycetia</taxon>
        <taxon>Pirellulales</taxon>
        <taxon>Pirellulaceae</taxon>
        <taxon>Blastopirellula</taxon>
    </lineage>
</organism>
<name>A0A2S8GTI1_9BACT</name>
<dbReference type="InterPro" id="IPR013783">
    <property type="entry name" value="Ig-like_fold"/>
</dbReference>
<dbReference type="InterPro" id="IPR036465">
    <property type="entry name" value="vWFA_dom_sf"/>
</dbReference>
<dbReference type="PANTHER" id="PTHR37947:SF1">
    <property type="entry name" value="BLL2462 PROTEIN"/>
    <property type="match status" value="1"/>
</dbReference>
<proteinExistence type="predicted"/>
<feature type="transmembrane region" description="Helical" evidence="1">
    <location>
        <begin position="42"/>
        <end position="60"/>
    </location>
</feature>
<protein>
    <recommendedName>
        <fullName evidence="2">VWFA domain-containing protein</fullName>
    </recommendedName>
</protein>